<dbReference type="SMART" id="SM00220">
    <property type="entry name" value="S_TKc"/>
    <property type="match status" value="1"/>
</dbReference>
<dbReference type="InterPro" id="IPR011009">
    <property type="entry name" value="Kinase-like_dom_sf"/>
</dbReference>
<dbReference type="PROSITE" id="PS00108">
    <property type="entry name" value="PROTEIN_KINASE_ST"/>
    <property type="match status" value="1"/>
</dbReference>
<dbReference type="PROSITE" id="PS00107">
    <property type="entry name" value="PROTEIN_KINASE_ATP"/>
    <property type="match status" value="1"/>
</dbReference>
<dbReference type="Pfam" id="PF00069">
    <property type="entry name" value="Pkinase"/>
    <property type="match status" value="1"/>
</dbReference>
<dbReference type="SUPFAM" id="SSF56112">
    <property type="entry name" value="Protein kinase-like (PK-like)"/>
    <property type="match status" value="1"/>
</dbReference>
<dbReference type="InterPro" id="IPR008271">
    <property type="entry name" value="Ser/Thr_kinase_AS"/>
</dbReference>
<dbReference type="InterPro" id="IPR019734">
    <property type="entry name" value="TPR_rpt"/>
</dbReference>
<name>A0ABV9QWI8_9GAMM</name>
<feature type="domain" description="Protein kinase" evidence="6">
    <location>
        <begin position="71"/>
        <end position="350"/>
    </location>
</feature>
<evidence type="ECO:0000256" key="5">
    <source>
        <dbReference type="PROSITE-ProRule" id="PRU10141"/>
    </source>
</evidence>
<dbReference type="SUPFAM" id="SSF48452">
    <property type="entry name" value="TPR-like"/>
    <property type="match status" value="2"/>
</dbReference>
<dbReference type="PANTHER" id="PTHR43289">
    <property type="entry name" value="MITOGEN-ACTIVATED PROTEIN KINASE KINASE KINASE 20-RELATED"/>
    <property type="match status" value="1"/>
</dbReference>
<evidence type="ECO:0000256" key="4">
    <source>
        <dbReference type="ARBA" id="ARBA00022840"/>
    </source>
</evidence>
<dbReference type="RefSeq" id="WP_380019743.1">
    <property type="nucleotide sequence ID" value="NZ_JBHSHD010000006.1"/>
</dbReference>
<organism evidence="7 8">
    <name type="scientific">Dokdonella ginsengisoli</name>
    <dbReference type="NCBI Taxonomy" id="363846"/>
    <lineage>
        <taxon>Bacteria</taxon>
        <taxon>Pseudomonadati</taxon>
        <taxon>Pseudomonadota</taxon>
        <taxon>Gammaproteobacteria</taxon>
        <taxon>Lysobacterales</taxon>
        <taxon>Rhodanobacteraceae</taxon>
        <taxon>Dokdonella</taxon>
    </lineage>
</organism>
<evidence type="ECO:0000313" key="8">
    <source>
        <dbReference type="Proteomes" id="UP001595886"/>
    </source>
</evidence>
<evidence type="ECO:0000313" key="7">
    <source>
        <dbReference type="EMBL" id="MFC4819934.1"/>
    </source>
</evidence>
<dbReference type="PROSITE" id="PS50011">
    <property type="entry name" value="PROTEIN_KINASE_DOM"/>
    <property type="match status" value="1"/>
</dbReference>
<dbReference type="Gene3D" id="1.10.510.10">
    <property type="entry name" value="Transferase(Phosphotransferase) domain 1"/>
    <property type="match status" value="1"/>
</dbReference>
<dbReference type="Gene3D" id="1.25.40.10">
    <property type="entry name" value="Tetratricopeptide repeat domain"/>
    <property type="match status" value="2"/>
</dbReference>
<dbReference type="InterPro" id="IPR011990">
    <property type="entry name" value="TPR-like_helical_dom_sf"/>
</dbReference>
<keyword evidence="2 5" id="KW-0547">Nucleotide-binding</keyword>
<evidence type="ECO:0000259" key="6">
    <source>
        <dbReference type="PROSITE" id="PS50011"/>
    </source>
</evidence>
<protein>
    <submittedName>
        <fullName evidence="7">Protein kinase</fullName>
    </submittedName>
</protein>
<dbReference type="EMBL" id="JBHSHD010000006">
    <property type="protein sequence ID" value="MFC4819934.1"/>
    <property type="molecule type" value="Genomic_DNA"/>
</dbReference>
<keyword evidence="8" id="KW-1185">Reference proteome</keyword>
<evidence type="ECO:0000256" key="1">
    <source>
        <dbReference type="ARBA" id="ARBA00022679"/>
    </source>
</evidence>
<dbReference type="Proteomes" id="UP001595886">
    <property type="component" value="Unassembled WGS sequence"/>
</dbReference>
<sequence length="765" mass="82393">MTSAANDPVVALRLFEAALEQPAAQRRAWIEAAPATDGARANALRLLDAHEASTGFLEPEPATAPRQLGPYHLIEPLGRGGMGQVWLAERRDGAFEQRVAIKVLASVLGDPESVRRAESERQFLAWLDHPHVARVLDGGTTPQGQPYVVMEYVAGVRIDDWCRNHALDVRARVELFLQVLAAVDAAHRALIIHRDIKPANVLVDAQGQAKLLDFGIAKSLDGRLAGTTRTGLLPLTPEYASPEQLLGRPLTTACDVYALGLLLDELLTGRRLHAGLAPTELARRIETQMPTRPSGRVDAQALALPPRTAADWRKRVGGDLDRVVLKALEAEPARRYESARAFADDLERWLAHRPVRARAGGFGYRAAKFARRNRWAVAGAGAALGALLLGGAMALHQAQRARVAADRAERANEFLTSIIGYSDPRVSNQSVRLVDALDYAARQIPVRLAGQPELEASVRKILGEAYTNLERLDEAEQQLARAAALFAPAGGTEYASTLDLQGMLAWRRNDAAEAERLVRQALEVCRRDPCEVQQRATNLSDYSVVLGGTGRQAEALPFVEQALRLQEGAGGIDPSNLATTWSNLGAIRVGLGRFDAAQDAFARSTRLFETVVPMPDLPISVNLNNQARLLQKLGRSAEAVPLQERAIALKRKVMGEDWPQLTRPLASLAEYYAAVGRHADAGAAMREALHLAPGLFGDDVAGLGELHERAAAIFLAGGDAEAAAAQAHAALAIDARAGSPDAARRAAMQAVLDAASRHEASGRVP</sequence>
<dbReference type="InterPro" id="IPR000719">
    <property type="entry name" value="Prot_kinase_dom"/>
</dbReference>
<keyword evidence="1" id="KW-0808">Transferase</keyword>
<dbReference type="InterPro" id="IPR017441">
    <property type="entry name" value="Protein_kinase_ATP_BS"/>
</dbReference>
<accession>A0ABV9QWI8</accession>
<keyword evidence="4 5" id="KW-0067">ATP-binding</keyword>
<proteinExistence type="predicted"/>
<dbReference type="GO" id="GO:0016301">
    <property type="term" value="F:kinase activity"/>
    <property type="evidence" value="ECO:0007669"/>
    <property type="project" value="UniProtKB-KW"/>
</dbReference>
<feature type="binding site" evidence="5">
    <location>
        <position position="102"/>
    </location>
    <ligand>
        <name>ATP</name>
        <dbReference type="ChEBI" id="CHEBI:30616"/>
    </ligand>
</feature>
<comment type="caution">
    <text evidence="7">The sequence shown here is derived from an EMBL/GenBank/DDBJ whole genome shotgun (WGS) entry which is preliminary data.</text>
</comment>
<dbReference type="SMART" id="SM00028">
    <property type="entry name" value="TPR"/>
    <property type="match status" value="5"/>
</dbReference>
<dbReference type="Pfam" id="PF13424">
    <property type="entry name" value="TPR_12"/>
    <property type="match status" value="3"/>
</dbReference>
<dbReference type="PANTHER" id="PTHR43289:SF34">
    <property type="entry name" value="SERINE_THREONINE-PROTEIN KINASE YBDM-RELATED"/>
    <property type="match status" value="1"/>
</dbReference>
<gene>
    <name evidence="7" type="ORF">ACFO6Q_06345</name>
</gene>
<dbReference type="CDD" id="cd14014">
    <property type="entry name" value="STKc_PknB_like"/>
    <property type="match status" value="1"/>
</dbReference>
<keyword evidence="3 7" id="KW-0418">Kinase</keyword>
<reference evidence="8" key="1">
    <citation type="journal article" date="2019" name="Int. J. Syst. Evol. Microbiol.">
        <title>The Global Catalogue of Microorganisms (GCM) 10K type strain sequencing project: providing services to taxonomists for standard genome sequencing and annotation.</title>
        <authorList>
            <consortium name="The Broad Institute Genomics Platform"/>
            <consortium name="The Broad Institute Genome Sequencing Center for Infectious Disease"/>
            <person name="Wu L."/>
            <person name="Ma J."/>
        </authorList>
    </citation>
    <scope>NUCLEOTIDE SEQUENCE [LARGE SCALE GENOMIC DNA]</scope>
    <source>
        <strain evidence="8">CCUG 30340</strain>
    </source>
</reference>
<evidence type="ECO:0000256" key="3">
    <source>
        <dbReference type="ARBA" id="ARBA00022777"/>
    </source>
</evidence>
<dbReference type="Gene3D" id="3.30.200.20">
    <property type="entry name" value="Phosphorylase Kinase, domain 1"/>
    <property type="match status" value="1"/>
</dbReference>
<evidence type="ECO:0000256" key="2">
    <source>
        <dbReference type="ARBA" id="ARBA00022741"/>
    </source>
</evidence>